<name>A0A3D8R0U2_9HELO</name>
<sequence>MKRPGLGYMTDESGDQDSAEPQSTELLGNKVGPNFVYGHDLDGAKRTRVFKMAGSEVTVEYGPGDRWPNLDIWGRRSLQLREDGDYQLLLMRSDSGFDADEDKHSTAKHENPPPYHRQETYAERKARAEKWARSAIVGKKQVKDIHQGIIPKNLVARGRRALARREKFGPPRGVPANSKTGPESAKADGNDGMNMLTLEDQ</sequence>
<reference evidence="2 3" key="1">
    <citation type="journal article" date="2018" name="IMA Fungus">
        <title>IMA Genome-F 9: Draft genome sequence of Annulohypoxylon stygium, Aspergillus mulundensis, Berkeleyomyces basicola (syn. Thielaviopsis basicola), Ceratocystis smalleyi, two Cercospora beticola strains, Coleophoma cylindrospora, Fusarium fracticaudum, Phialophora cf. hyalina, and Morchella septimelata.</title>
        <authorList>
            <person name="Wingfield B.D."/>
            <person name="Bills G.F."/>
            <person name="Dong Y."/>
            <person name="Huang W."/>
            <person name="Nel W.J."/>
            <person name="Swalarsk-Parry B.S."/>
            <person name="Vaghefi N."/>
            <person name="Wilken P.M."/>
            <person name="An Z."/>
            <person name="de Beer Z.W."/>
            <person name="De Vos L."/>
            <person name="Chen L."/>
            <person name="Duong T.A."/>
            <person name="Gao Y."/>
            <person name="Hammerbacher A."/>
            <person name="Kikkert J.R."/>
            <person name="Li Y."/>
            <person name="Li H."/>
            <person name="Li K."/>
            <person name="Li Q."/>
            <person name="Liu X."/>
            <person name="Ma X."/>
            <person name="Naidoo K."/>
            <person name="Pethybridge S.J."/>
            <person name="Sun J."/>
            <person name="Steenkamp E.T."/>
            <person name="van der Nest M.A."/>
            <person name="van Wyk S."/>
            <person name="Wingfield M.J."/>
            <person name="Xiong C."/>
            <person name="Yue Q."/>
            <person name="Zhang X."/>
        </authorList>
    </citation>
    <scope>NUCLEOTIDE SEQUENCE [LARGE SCALE GENOMIC DNA]</scope>
    <source>
        <strain evidence="2 3">BP6252</strain>
    </source>
</reference>
<feature type="compositionally biased region" description="Basic and acidic residues" evidence="1">
    <location>
        <begin position="101"/>
        <end position="126"/>
    </location>
</feature>
<protein>
    <submittedName>
        <fullName evidence="2">Uncharacterized protein</fullName>
    </submittedName>
</protein>
<evidence type="ECO:0000313" key="3">
    <source>
        <dbReference type="Proteomes" id="UP000256645"/>
    </source>
</evidence>
<dbReference type="Proteomes" id="UP000256645">
    <property type="component" value="Unassembled WGS sequence"/>
</dbReference>
<comment type="caution">
    <text evidence="2">The sequence shown here is derived from an EMBL/GenBank/DDBJ whole genome shotgun (WGS) entry which is preliminary data.</text>
</comment>
<feature type="region of interest" description="Disordered" evidence="1">
    <location>
        <begin position="97"/>
        <end position="126"/>
    </location>
</feature>
<evidence type="ECO:0000313" key="2">
    <source>
        <dbReference type="EMBL" id="RDW67657.1"/>
    </source>
</evidence>
<evidence type="ECO:0000256" key="1">
    <source>
        <dbReference type="SAM" id="MobiDB-lite"/>
    </source>
</evidence>
<gene>
    <name evidence="2" type="ORF">BP6252_09053</name>
</gene>
<proteinExistence type="predicted"/>
<feature type="region of interest" description="Disordered" evidence="1">
    <location>
        <begin position="161"/>
        <end position="201"/>
    </location>
</feature>
<organism evidence="2 3">
    <name type="scientific">Coleophoma cylindrospora</name>
    <dbReference type="NCBI Taxonomy" id="1849047"/>
    <lineage>
        <taxon>Eukaryota</taxon>
        <taxon>Fungi</taxon>
        <taxon>Dikarya</taxon>
        <taxon>Ascomycota</taxon>
        <taxon>Pezizomycotina</taxon>
        <taxon>Leotiomycetes</taxon>
        <taxon>Helotiales</taxon>
        <taxon>Dermateaceae</taxon>
        <taxon>Coleophoma</taxon>
    </lineage>
</organism>
<accession>A0A3D8R0U2</accession>
<feature type="region of interest" description="Disordered" evidence="1">
    <location>
        <begin position="1"/>
        <end position="32"/>
    </location>
</feature>
<dbReference type="AlphaFoldDB" id="A0A3D8R0U2"/>
<keyword evidence="3" id="KW-1185">Reference proteome</keyword>
<dbReference type="EMBL" id="PDLM01000010">
    <property type="protein sequence ID" value="RDW67657.1"/>
    <property type="molecule type" value="Genomic_DNA"/>
</dbReference>